<reference evidence="1" key="2">
    <citation type="submission" date="2023-06" db="EMBL/GenBank/DDBJ databases">
        <authorList>
            <person name="Ma L."/>
            <person name="Liu K.-W."/>
            <person name="Li Z."/>
            <person name="Hsiao Y.-Y."/>
            <person name="Qi Y."/>
            <person name="Fu T."/>
            <person name="Tang G."/>
            <person name="Zhang D."/>
            <person name="Sun W.-H."/>
            <person name="Liu D.-K."/>
            <person name="Li Y."/>
            <person name="Chen G.-Z."/>
            <person name="Liu X.-D."/>
            <person name="Liao X.-Y."/>
            <person name="Jiang Y.-T."/>
            <person name="Yu X."/>
            <person name="Hao Y."/>
            <person name="Huang J."/>
            <person name="Zhao X.-W."/>
            <person name="Ke S."/>
            <person name="Chen Y.-Y."/>
            <person name="Wu W.-L."/>
            <person name="Hsu J.-L."/>
            <person name="Lin Y.-F."/>
            <person name="Huang M.-D."/>
            <person name="Li C.-Y."/>
            <person name="Huang L."/>
            <person name="Wang Z.-W."/>
            <person name="Zhao X."/>
            <person name="Zhong W.-Y."/>
            <person name="Peng D.-H."/>
            <person name="Ahmad S."/>
            <person name="Lan S."/>
            <person name="Zhang J.-S."/>
            <person name="Tsai W.-C."/>
            <person name="Van De Peer Y."/>
            <person name="Liu Z.-J."/>
        </authorList>
    </citation>
    <scope>NUCLEOTIDE SEQUENCE</scope>
    <source>
        <strain evidence="1">CP</strain>
        <tissue evidence="1">Leaves</tissue>
    </source>
</reference>
<dbReference type="AlphaFoldDB" id="A0AAV9ESC2"/>
<protein>
    <submittedName>
        <fullName evidence="1">Uncharacterized protein</fullName>
    </submittedName>
</protein>
<dbReference type="EMBL" id="JAUJYO010000005">
    <property type="protein sequence ID" value="KAK1316172.1"/>
    <property type="molecule type" value="Genomic_DNA"/>
</dbReference>
<evidence type="ECO:0000313" key="2">
    <source>
        <dbReference type="Proteomes" id="UP001180020"/>
    </source>
</evidence>
<gene>
    <name evidence="1" type="ORF">QJS10_CPA05g02487</name>
</gene>
<evidence type="ECO:0000313" key="1">
    <source>
        <dbReference type="EMBL" id="KAK1316172.1"/>
    </source>
</evidence>
<name>A0AAV9ESC2_ACOCL</name>
<accession>A0AAV9ESC2</accession>
<dbReference type="Proteomes" id="UP001180020">
    <property type="component" value="Unassembled WGS sequence"/>
</dbReference>
<reference evidence="1" key="1">
    <citation type="journal article" date="2023" name="Nat. Commun.">
        <title>Diploid and tetraploid genomes of Acorus and the evolution of monocots.</title>
        <authorList>
            <person name="Ma L."/>
            <person name="Liu K.W."/>
            <person name="Li Z."/>
            <person name="Hsiao Y.Y."/>
            <person name="Qi Y."/>
            <person name="Fu T."/>
            <person name="Tang G.D."/>
            <person name="Zhang D."/>
            <person name="Sun W.H."/>
            <person name="Liu D.K."/>
            <person name="Li Y."/>
            <person name="Chen G.Z."/>
            <person name="Liu X.D."/>
            <person name="Liao X.Y."/>
            <person name="Jiang Y.T."/>
            <person name="Yu X."/>
            <person name="Hao Y."/>
            <person name="Huang J."/>
            <person name="Zhao X.W."/>
            <person name="Ke S."/>
            <person name="Chen Y.Y."/>
            <person name="Wu W.L."/>
            <person name="Hsu J.L."/>
            <person name="Lin Y.F."/>
            <person name="Huang M.D."/>
            <person name="Li C.Y."/>
            <person name="Huang L."/>
            <person name="Wang Z.W."/>
            <person name="Zhao X."/>
            <person name="Zhong W.Y."/>
            <person name="Peng D.H."/>
            <person name="Ahmad S."/>
            <person name="Lan S."/>
            <person name="Zhang J.S."/>
            <person name="Tsai W.C."/>
            <person name="Van de Peer Y."/>
            <person name="Liu Z.J."/>
        </authorList>
    </citation>
    <scope>NUCLEOTIDE SEQUENCE</scope>
    <source>
        <strain evidence="1">CP</strain>
    </source>
</reference>
<keyword evidence="2" id="KW-1185">Reference proteome</keyword>
<sequence length="81" mass="9065">MPLLEVVPELVLIGRQRLESRVGRVVERVHVLRRGGRWGRFGWGGEVNLLGRRGLRVHDEACAVVEEDVAAAVVERGELVE</sequence>
<organism evidence="1 2">
    <name type="scientific">Acorus calamus</name>
    <name type="common">Sweet flag</name>
    <dbReference type="NCBI Taxonomy" id="4465"/>
    <lineage>
        <taxon>Eukaryota</taxon>
        <taxon>Viridiplantae</taxon>
        <taxon>Streptophyta</taxon>
        <taxon>Embryophyta</taxon>
        <taxon>Tracheophyta</taxon>
        <taxon>Spermatophyta</taxon>
        <taxon>Magnoliopsida</taxon>
        <taxon>Liliopsida</taxon>
        <taxon>Acoraceae</taxon>
        <taxon>Acorus</taxon>
    </lineage>
</organism>
<comment type="caution">
    <text evidence="1">The sequence shown here is derived from an EMBL/GenBank/DDBJ whole genome shotgun (WGS) entry which is preliminary data.</text>
</comment>
<proteinExistence type="predicted"/>